<sequence length="283" mass="29035">MKKTLISAAALTILAAPAFAAGHASPASGYGLTDDGRTLVMFPGLVETGTSVDLSTHVDAIAYRPVTGDVIGITRDGMVYGIDTVTGAVTPMENTVAPEVMIGADAAMGFDFNNQIDAVRAVTTDGLNLVYFPMGFGDMDDRANSVLRFTDLAYAAGDANEGSAPMIFANAYTNAINGMTASETAQYALDAETNALVTLANNAGTLATVAPITIDGAVADLSIMGGFEIVSPAEGENMAYAILMLEGADTSGLYSIDLTTGEATMMADAGMRAYTGFAAMLPN</sequence>
<dbReference type="InterPro" id="IPR025507">
    <property type="entry name" value="DUF4394"/>
</dbReference>
<keyword evidence="1" id="KW-0732">Signal</keyword>
<evidence type="ECO:0000313" key="4">
    <source>
        <dbReference type="Proteomes" id="UP000186997"/>
    </source>
</evidence>
<evidence type="ECO:0000256" key="1">
    <source>
        <dbReference type="SAM" id="SignalP"/>
    </source>
</evidence>
<dbReference type="AlphaFoldDB" id="A0A1R3WFU2"/>
<reference evidence="4" key="1">
    <citation type="submission" date="2017-01" db="EMBL/GenBank/DDBJ databases">
        <authorList>
            <person name="Varghese N."/>
            <person name="Submissions S."/>
        </authorList>
    </citation>
    <scope>NUCLEOTIDE SEQUENCE [LARGE SCALE GENOMIC DNA]</scope>
    <source>
        <strain evidence="4">DSM 29591</strain>
    </source>
</reference>
<name>A0A1R3WFU2_9RHOB</name>
<evidence type="ECO:0000259" key="2">
    <source>
        <dbReference type="Pfam" id="PF14339"/>
    </source>
</evidence>
<feature type="signal peptide" evidence="1">
    <location>
        <begin position="1"/>
        <end position="20"/>
    </location>
</feature>
<dbReference type="OrthoDB" id="531718at2"/>
<feature type="chain" id="PRO_5013114074" description="DUF4394 domain-containing protein" evidence="1">
    <location>
        <begin position="21"/>
        <end position="283"/>
    </location>
</feature>
<dbReference type="STRING" id="287098.SAMN05421665_0444"/>
<keyword evidence="4" id="KW-1185">Reference proteome</keyword>
<dbReference type="Pfam" id="PF14339">
    <property type="entry name" value="DUF4394"/>
    <property type="match status" value="1"/>
</dbReference>
<proteinExistence type="predicted"/>
<feature type="domain" description="DUF4394" evidence="2">
    <location>
        <begin position="52"/>
        <end position="271"/>
    </location>
</feature>
<accession>A0A1R3WFU2</accession>
<dbReference type="RefSeq" id="WP_076658182.1">
    <property type="nucleotide sequence ID" value="NZ_FTPR01000001.1"/>
</dbReference>
<dbReference type="Proteomes" id="UP000186997">
    <property type="component" value="Unassembled WGS sequence"/>
</dbReference>
<organism evidence="3 4">
    <name type="scientific">Yoonia rosea</name>
    <dbReference type="NCBI Taxonomy" id="287098"/>
    <lineage>
        <taxon>Bacteria</taxon>
        <taxon>Pseudomonadati</taxon>
        <taxon>Pseudomonadota</taxon>
        <taxon>Alphaproteobacteria</taxon>
        <taxon>Rhodobacterales</taxon>
        <taxon>Paracoccaceae</taxon>
        <taxon>Yoonia</taxon>
    </lineage>
</organism>
<gene>
    <name evidence="3" type="ORF">SAMN05421665_0444</name>
</gene>
<evidence type="ECO:0000313" key="3">
    <source>
        <dbReference type="EMBL" id="SIT76817.1"/>
    </source>
</evidence>
<protein>
    <recommendedName>
        <fullName evidence="2">DUF4394 domain-containing protein</fullName>
    </recommendedName>
</protein>
<dbReference type="EMBL" id="FTPR01000001">
    <property type="protein sequence ID" value="SIT76817.1"/>
    <property type="molecule type" value="Genomic_DNA"/>
</dbReference>